<dbReference type="NCBIfam" id="NF003210">
    <property type="entry name" value="PRK04172.1"/>
    <property type="match status" value="1"/>
</dbReference>
<protein>
    <recommendedName>
        <fullName evidence="11">Phenylalanine--tRNA ligase alpha subunit</fullName>
        <ecNumber evidence="11">6.1.1.20</ecNumber>
    </recommendedName>
    <alternativeName>
        <fullName evidence="11">Phenylalanyl-tRNA synthetase alpha subunit</fullName>
        <shortName evidence="11">PheRS</shortName>
    </alternativeName>
</protein>
<dbReference type="PANTHER" id="PTHR11538:SF40">
    <property type="entry name" value="PHENYLALANINE--TRNA LIGASE ALPHA SUBUNIT"/>
    <property type="match status" value="1"/>
</dbReference>
<keyword evidence="6 11" id="KW-0547">Nucleotide-binding</keyword>
<evidence type="ECO:0000256" key="10">
    <source>
        <dbReference type="ARBA" id="ARBA00023146"/>
    </source>
</evidence>
<comment type="catalytic activity">
    <reaction evidence="11">
        <text>tRNA(Phe) + L-phenylalanine + ATP = L-phenylalanyl-tRNA(Phe) + AMP + diphosphate + H(+)</text>
        <dbReference type="Rhea" id="RHEA:19413"/>
        <dbReference type="Rhea" id="RHEA-COMP:9668"/>
        <dbReference type="Rhea" id="RHEA-COMP:9699"/>
        <dbReference type="ChEBI" id="CHEBI:15378"/>
        <dbReference type="ChEBI" id="CHEBI:30616"/>
        <dbReference type="ChEBI" id="CHEBI:33019"/>
        <dbReference type="ChEBI" id="CHEBI:58095"/>
        <dbReference type="ChEBI" id="CHEBI:78442"/>
        <dbReference type="ChEBI" id="CHEBI:78531"/>
        <dbReference type="ChEBI" id="CHEBI:456215"/>
        <dbReference type="EC" id="6.1.1.20"/>
    </reaction>
</comment>
<keyword evidence="7 11" id="KW-0067">ATP-binding</keyword>
<feature type="binding site" evidence="11">
    <location>
        <position position="335"/>
    </location>
    <ligand>
        <name>L-phenylalanine</name>
        <dbReference type="ChEBI" id="CHEBI:58095"/>
    </ligand>
</feature>
<comment type="subcellular location">
    <subcellularLocation>
        <location evidence="1 11">Cytoplasm</location>
    </subcellularLocation>
</comment>
<proteinExistence type="inferred from homology"/>
<accession>A0A7D5I695</accession>
<dbReference type="CDD" id="cd00496">
    <property type="entry name" value="PheRS_alpha_core"/>
    <property type="match status" value="1"/>
</dbReference>
<dbReference type="GeneID" id="55822453"/>
<dbReference type="Proteomes" id="UP000509594">
    <property type="component" value="Chromosome"/>
</dbReference>
<dbReference type="Pfam" id="PF01409">
    <property type="entry name" value="tRNA-synt_2d"/>
    <property type="match status" value="1"/>
</dbReference>
<dbReference type="HAMAP" id="MF_00282">
    <property type="entry name" value="Phe_tRNA_synth_alpha2"/>
    <property type="match status" value="1"/>
</dbReference>
<dbReference type="GO" id="GO:0005737">
    <property type="term" value="C:cytoplasm"/>
    <property type="evidence" value="ECO:0007669"/>
    <property type="project" value="UniProtKB-SubCell"/>
</dbReference>
<evidence type="ECO:0000256" key="5">
    <source>
        <dbReference type="ARBA" id="ARBA00022723"/>
    </source>
</evidence>
<dbReference type="GO" id="GO:0000049">
    <property type="term" value="F:tRNA binding"/>
    <property type="evidence" value="ECO:0007669"/>
    <property type="project" value="InterPro"/>
</dbReference>
<dbReference type="GO" id="GO:0006432">
    <property type="term" value="P:phenylalanyl-tRNA aminoacylation"/>
    <property type="evidence" value="ECO:0007669"/>
    <property type="project" value="UniProtKB-UniRule"/>
</dbReference>
<name>A0A7D5I695_9EURY</name>
<evidence type="ECO:0000313" key="13">
    <source>
        <dbReference type="EMBL" id="QLC50941.1"/>
    </source>
</evidence>
<dbReference type="SUPFAM" id="SSF55681">
    <property type="entry name" value="Class II aaRS and biotin synthetases"/>
    <property type="match status" value="1"/>
</dbReference>
<feature type="binding site" evidence="11">
    <location>
        <begin position="374"/>
        <end position="376"/>
    </location>
    <ligand>
        <name>L-phenylalanine</name>
        <dbReference type="ChEBI" id="CHEBI:58095"/>
    </ligand>
</feature>
<keyword evidence="4 11" id="KW-0436">Ligase</keyword>
<evidence type="ECO:0000313" key="14">
    <source>
        <dbReference type="Proteomes" id="UP000509594"/>
    </source>
</evidence>
<dbReference type="InterPro" id="IPR004529">
    <property type="entry name" value="Phe-tRNA-synth_IIc_asu"/>
</dbReference>
<evidence type="ECO:0000256" key="1">
    <source>
        <dbReference type="ARBA" id="ARBA00004496"/>
    </source>
</evidence>
<dbReference type="GO" id="GO:0005524">
    <property type="term" value="F:ATP binding"/>
    <property type="evidence" value="ECO:0007669"/>
    <property type="project" value="UniProtKB-UniRule"/>
</dbReference>
<gene>
    <name evidence="11" type="primary">pheS</name>
    <name evidence="13" type="ORF">HWN40_12220</name>
</gene>
<dbReference type="InterPro" id="IPR022917">
    <property type="entry name" value="Phe_tRNA_ligase_alpha_bac/arc"/>
</dbReference>
<feature type="domain" description="Aminoacyl-transfer RNA synthetases class-II family profile" evidence="12">
    <location>
        <begin position="236"/>
        <end position="488"/>
    </location>
</feature>
<evidence type="ECO:0000256" key="3">
    <source>
        <dbReference type="ARBA" id="ARBA00022490"/>
    </source>
</evidence>
<dbReference type="InterPro" id="IPR002319">
    <property type="entry name" value="Phenylalanyl-tRNA_Synthase"/>
</dbReference>
<feature type="binding site" evidence="11">
    <location>
        <position position="439"/>
    </location>
    <ligand>
        <name>L-phenylalanine</name>
        <dbReference type="ChEBI" id="CHEBI:58095"/>
    </ligand>
</feature>
<evidence type="ECO:0000256" key="2">
    <source>
        <dbReference type="ARBA" id="ARBA00006703"/>
    </source>
</evidence>
<keyword evidence="8 11" id="KW-0460">Magnesium</keyword>
<dbReference type="PROSITE" id="PS50862">
    <property type="entry name" value="AA_TRNA_LIGASE_II"/>
    <property type="match status" value="1"/>
</dbReference>
<dbReference type="InterPro" id="IPR006195">
    <property type="entry name" value="aa-tRNA-synth_II"/>
</dbReference>
<dbReference type="Gene3D" id="3.30.1370.240">
    <property type="match status" value="1"/>
</dbReference>
<keyword evidence="14" id="KW-1185">Reference proteome</keyword>
<dbReference type="AlphaFoldDB" id="A0A7D5I695"/>
<dbReference type="NCBIfam" id="TIGR00468">
    <property type="entry name" value="pheS"/>
    <property type="match status" value="1"/>
</dbReference>
<dbReference type="RefSeq" id="WP_176965996.1">
    <property type="nucleotide sequence ID" value="NZ_CP058215.1"/>
</dbReference>
<dbReference type="Gene3D" id="1.10.10.2320">
    <property type="match status" value="1"/>
</dbReference>
<keyword evidence="5 11" id="KW-0479">Metal-binding</keyword>
<feature type="binding site" evidence="11">
    <location>
        <position position="416"/>
    </location>
    <ligand>
        <name>Mg(2+)</name>
        <dbReference type="ChEBI" id="CHEBI:18420"/>
        <note>ligand shared with heterodimeric partner</note>
    </ligand>
</feature>
<keyword evidence="3 11" id="KW-0963">Cytoplasm</keyword>
<dbReference type="OrthoDB" id="372178at2157"/>
<evidence type="ECO:0000256" key="11">
    <source>
        <dbReference type="HAMAP-Rule" id="MF_00282"/>
    </source>
</evidence>
<dbReference type="FunFam" id="3.30.930.10:FF:000095">
    <property type="entry name" value="Phenylalanine--tRNA ligase alpha subunit"/>
    <property type="match status" value="1"/>
</dbReference>
<evidence type="ECO:0000256" key="7">
    <source>
        <dbReference type="ARBA" id="ARBA00022840"/>
    </source>
</evidence>
<comment type="subunit">
    <text evidence="11">Tetramer of two alpha and two beta subunits.</text>
</comment>
<dbReference type="GO" id="GO:0004826">
    <property type="term" value="F:phenylalanine-tRNA ligase activity"/>
    <property type="evidence" value="ECO:0007669"/>
    <property type="project" value="UniProtKB-UniRule"/>
</dbReference>
<dbReference type="GO" id="GO:0000287">
    <property type="term" value="F:magnesium ion binding"/>
    <property type="evidence" value="ECO:0007669"/>
    <property type="project" value="UniProtKB-UniRule"/>
</dbReference>
<dbReference type="EMBL" id="CP058215">
    <property type="protein sequence ID" value="QLC50941.1"/>
    <property type="molecule type" value="Genomic_DNA"/>
</dbReference>
<dbReference type="SUPFAM" id="SSF46785">
    <property type="entry name" value="Winged helix' DNA-binding domain"/>
    <property type="match status" value="1"/>
</dbReference>
<dbReference type="PANTHER" id="PTHR11538">
    <property type="entry name" value="PHENYLALANYL-TRNA SYNTHETASE"/>
    <property type="match status" value="1"/>
</dbReference>
<evidence type="ECO:0000256" key="6">
    <source>
        <dbReference type="ARBA" id="ARBA00022741"/>
    </source>
</evidence>
<dbReference type="KEGG" id="mzi:HWN40_12220"/>
<evidence type="ECO:0000256" key="9">
    <source>
        <dbReference type="ARBA" id="ARBA00022917"/>
    </source>
</evidence>
<dbReference type="Gene3D" id="1.10.10.2330">
    <property type="match status" value="1"/>
</dbReference>
<sequence length="492" mass="55593">MASDYNLTPNEKNVLLALEELKNANPDELAQKAGMKVETAMQAAFLLDENGLARVDEKVIETYGLTDEGKKYADEGLPERQIINSISGPVSMDELKDKFNPAVVGIATGWLRRKAWATIEKGMIVPTGNADSGDDEKVLDKFGGQERTLEELDASPALMKDMLKRKLVTKNEDKHRSVSITSEGSELVAAGIEVEEEIAQITSEMLKSGQWKNKKFRAYNIQTPPRQIYGAKVHPYQRLIDQMRRIFLDMGFTEIKGEIVQSSFWNFDSLFQPQDHPAREMQDTFHLSSRSELPPEYKDQVCAMHEHGGDTESTGWGGKWSEEIACKNVLRTHTTALTIKYLADNPEPPVKAFSIDRAYRRETIDPTHTPEFEQLEGVVMDKDMSFANLLGCLKEFYHRMGFEDVRFRPGYFPYTEPSVEPEVYVDGLGWVELGGAGVFRKEVTDPLGIKYPVLAWGLGVSRLAMLKLGLKDLRLLYQSDIDWLRKSPVCQL</sequence>
<reference evidence="13 14" key="1">
    <citation type="submission" date="2020-06" db="EMBL/GenBank/DDBJ databases">
        <title>Methanolobus halotolerans sp. nov., isolated from a saline lake Tus in Siberia.</title>
        <authorList>
            <person name="Shen Y."/>
            <person name="Chen S.-C."/>
            <person name="Lai M.-C."/>
            <person name="Huang H.-H."/>
            <person name="Chiu H.-H."/>
            <person name="Tang S.-L."/>
            <person name="Rogozin D.Y."/>
            <person name="Degermendzhy A.G."/>
        </authorList>
    </citation>
    <scope>NUCLEOTIDE SEQUENCE [LARGE SCALE GENOMIC DNA]</scope>
    <source>
        <strain evidence="13 14">DSM 21339</strain>
    </source>
</reference>
<dbReference type="Gene3D" id="3.30.930.10">
    <property type="entry name" value="Bira Bifunctional Protein, Domain 2"/>
    <property type="match status" value="1"/>
</dbReference>
<keyword evidence="10 11" id="KW-0030">Aminoacyl-tRNA synthetase</keyword>
<evidence type="ECO:0000256" key="4">
    <source>
        <dbReference type="ARBA" id="ARBA00022598"/>
    </source>
</evidence>
<evidence type="ECO:0000259" key="12">
    <source>
        <dbReference type="PROSITE" id="PS50862"/>
    </source>
</evidence>
<comment type="similarity">
    <text evidence="2 11">Belongs to the class-II aminoacyl-tRNA synthetase family. Phe-tRNA synthetase alpha subunit type 2 subfamily.</text>
</comment>
<comment type="cofactor">
    <cofactor evidence="11">
        <name>Mg(2+)</name>
        <dbReference type="ChEBI" id="CHEBI:18420"/>
    </cofactor>
    <text evidence="11">Binds 2 magnesium ions per tetramer.</text>
</comment>
<organism evidence="13 14">
    <name type="scientific">Methanolobus zinderi</name>
    <dbReference type="NCBI Taxonomy" id="536044"/>
    <lineage>
        <taxon>Archaea</taxon>
        <taxon>Methanobacteriati</taxon>
        <taxon>Methanobacteriota</taxon>
        <taxon>Stenosarchaea group</taxon>
        <taxon>Methanomicrobia</taxon>
        <taxon>Methanosarcinales</taxon>
        <taxon>Methanosarcinaceae</taxon>
        <taxon>Methanolobus</taxon>
    </lineage>
</organism>
<keyword evidence="9 11" id="KW-0648">Protein biosynthesis</keyword>
<feature type="binding site" evidence="11">
    <location>
        <position position="414"/>
    </location>
    <ligand>
        <name>L-phenylalanine</name>
        <dbReference type="ChEBI" id="CHEBI:58095"/>
    </ligand>
</feature>
<dbReference type="InterPro" id="IPR045864">
    <property type="entry name" value="aa-tRNA-synth_II/BPL/LPL"/>
</dbReference>
<dbReference type="EC" id="6.1.1.20" evidence="11"/>
<evidence type="ECO:0000256" key="8">
    <source>
        <dbReference type="ARBA" id="ARBA00022842"/>
    </source>
</evidence>
<dbReference type="InterPro" id="IPR036390">
    <property type="entry name" value="WH_DNA-bd_sf"/>
</dbReference>